<name>A0A7C8M9F0_9PLEO</name>
<feature type="chain" id="PRO_5028799027" evidence="1">
    <location>
        <begin position="21"/>
        <end position="139"/>
    </location>
</feature>
<keyword evidence="1" id="KW-0732">Signal</keyword>
<dbReference type="EMBL" id="JAADJZ010000015">
    <property type="protein sequence ID" value="KAF2869603.1"/>
    <property type="molecule type" value="Genomic_DNA"/>
</dbReference>
<proteinExistence type="predicted"/>
<evidence type="ECO:0000313" key="3">
    <source>
        <dbReference type="Proteomes" id="UP000481861"/>
    </source>
</evidence>
<comment type="caution">
    <text evidence="2">The sequence shown here is derived from an EMBL/GenBank/DDBJ whole genome shotgun (WGS) entry which is preliminary data.</text>
</comment>
<organism evidence="2 3">
    <name type="scientific">Massariosphaeria phaeospora</name>
    <dbReference type="NCBI Taxonomy" id="100035"/>
    <lineage>
        <taxon>Eukaryota</taxon>
        <taxon>Fungi</taxon>
        <taxon>Dikarya</taxon>
        <taxon>Ascomycota</taxon>
        <taxon>Pezizomycotina</taxon>
        <taxon>Dothideomycetes</taxon>
        <taxon>Pleosporomycetidae</taxon>
        <taxon>Pleosporales</taxon>
        <taxon>Pleosporales incertae sedis</taxon>
        <taxon>Massariosphaeria</taxon>
    </lineage>
</organism>
<accession>A0A7C8M9F0</accession>
<sequence>MYFLNVLLVAVSSFAGMGLAGPVRAGSGVAGSDIAGSGSNLNARFAPPYECGTATDAANTTRPLLTVSYPNVRMCTSFPAPHPAVAFDVDAKCTCVLFRGPKDCQARNVQEPFYTIGGPRKVDLGVRGRTGSVGCWVRE</sequence>
<dbReference type="Proteomes" id="UP000481861">
    <property type="component" value="Unassembled WGS sequence"/>
</dbReference>
<dbReference type="AlphaFoldDB" id="A0A7C8M9F0"/>
<gene>
    <name evidence="2" type="ORF">BDV95DRAFT_608446</name>
</gene>
<evidence type="ECO:0000256" key="1">
    <source>
        <dbReference type="SAM" id="SignalP"/>
    </source>
</evidence>
<protein>
    <submittedName>
        <fullName evidence="2">Uncharacterized protein</fullName>
    </submittedName>
</protein>
<keyword evidence="3" id="KW-1185">Reference proteome</keyword>
<reference evidence="2 3" key="1">
    <citation type="submission" date="2020-01" db="EMBL/GenBank/DDBJ databases">
        <authorList>
            <consortium name="DOE Joint Genome Institute"/>
            <person name="Haridas S."/>
            <person name="Albert R."/>
            <person name="Binder M."/>
            <person name="Bloem J."/>
            <person name="Labutti K."/>
            <person name="Salamov A."/>
            <person name="Andreopoulos B."/>
            <person name="Baker S.E."/>
            <person name="Barry K."/>
            <person name="Bills G."/>
            <person name="Bluhm B.H."/>
            <person name="Cannon C."/>
            <person name="Castanera R."/>
            <person name="Culley D.E."/>
            <person name="Daum C."/>
            <person name="Ezra D."/>
            <person name="Gonzalez J.B."/>
            <person name="Henrissat B."/>
            <person name="Kuo A."/>
            <person name="Liang C."/>
            <person name="Lipzen A."/>
            <person name="Lutzoni F."/>
            <person name="Magnuson J."/>
            <person name="Mondo S."/>
            <person name="Nolan M."/>
            <person name="Ohm R."/>
            <person name="Pangilinan J."/>
            <person name="Park H.-J.H."/>
            <person name="Ramirez L."/>
            <person name="Alfaro M."/>
            <person name="Sun H."/>
            <person name="Tritt A."/>
            <person name="Yoshinaga Y."/>
            <person name="Zwiers L.-H.L."/>
            <person name="Turgeon B.G."/>
            <person name="Goodwin S.B."/>
            <person name="Spatafora J.W."/>
            <person name="Crous P.W."/>
            <person name="Grigoriev I.V."/>
        </authorList>
    </citation>
    <scope>NUCLEOTIDE SEQUENCE [LARGE SCALE GENOMIC DNA]</scope>
    <source>
        <strain evidence="2 3">CBS 611.86</strain>
    </source>
</reference>
<feature type="signal peptide" evidence="1">
    <location>
        <begin position="1"/>
        <end position="20"/>
    </location>
</feature>
<evidence type="ECO:0000313" key="2">
    <source>
        <dbReference type="EMBL" id="KAF2869603.1"/>
    </source>
</evidence>